<comment type="caution">
    <text evidence="2">The sequence shown here is derived from an EMBL/GenBank/DDBJ whole genome shotgun (WGS) entry which is preliminary data.</text>
</comment>
<name>A0ABS9VNT6_9SPHN</name>
<keyword evidence="3" id="KW-1185">Reference proteome</keyword>
<dbReference type="RefSeq" id="WP_241447530.1">
    <property type="nucleotide sequence ID" value="NZ_JAKZHW010000002.1"/>
</dbReference>
<feature type="domain" description="Beta-lactamase-related" evidence="1">
    <location>
        <begin position="27"/>
        <end position="325"/>
    </location>
</feature>
<organism evidence="2 3">
    <name type="scientific">Sphingomonas telluris</name>
    <dbReference type="NCBI Taxonomy" id="2907998"/>
    <lineage>
        <taxon>Bacteria</taxon>
        <taxon>Pseudomonadati</taxon>
        <taxon>Pseudomonadota</taxon>
        <taxon>Alphaproteobacteria</taxon>
        <taxon>Sphingomonadales</taxon>
        <taxon>Sphingomonadaceae</taxon>
        <taxon>Sphingomonas</taxon>
    </lineage>
</organism>
<accession>A0ABS9VNT6</accession>
<evidence type="ECO:0000259" key="1">
    <source>
        <dbReference type="Pfam" id="PF00144"/>
    </source>
</evidence>
<dbReference type="InterPro" id="IPR050491">
    <property type="entry name" value="AmpC-like"/>
</dbReference>
<sequence length="530" mass="57229">MTDVLTEEMSLQPGSRGAARVDPAELDKLLDPFDRTGQPGFAVGVSLGGVPLYRRGVGTASVELPIALSPQIRMRIGSTTKQFCALAIMLLAEDGQLSIEDTPRKYVPELPDWADEFTIRQLLSHTSGMRDSFDLLFQTCGPGIVTPPDTPLKMLLDFDDLNYTPGASWRYNNSGYVLLSEIVERVSGQTFGDFLRTRILEPVGMYQSLLRPLDTDMLSNSASLHSPLPGGGWSRGVFGVPLRGEGGLVSTVDDMLQWLRHMSDPVVGSHDSWQQMRTACSTHGYGFGLFMQKHRGLDTVHHAGAVAGGSSQALKVVDYDLDIVVLNNNGLNVLAMYQLVDAIIDACVPGLPPIPADSGATPLGGTFYSKATGRVMALIPHEGAQLVNLSGMMLPTNRDSDGGITVQIVPTDLVIRPDTEGSRLEVREFGSDDILDRIEPSPGESLDEWVGDYSIVPGKISAALSRSGDGFQLSLVNGLGSLTYPLVPLGPRLWQMVSPVPMPLGGTLEFEEGAFLFSTASTTRLRFHRS</sequence>
<dbReference type="EMBL" id="JAKZHW010000002">
    <property type="protein sequence ID" value="MCH8616628.1"/>
    <property type="molecule type" value="Genomic_DNA"/>
</dbReference>
<dbReference type="Pfam" id="PF00144">
    <property type="entry name" value="Beta-lactamase"/>
    <property type="match status" value="1"/>
</dbReference>
<dbReference type="SUPFAM" id="SSF56601">
    <property type="entry name" value="beta-lactamase/transpeptidase-like"/>
    <property type="match status" value="1"/>
</dbReference>
<dbReference type="PANTHER" id="PTHR46825">
    <property type="entry name" value="D-ALANYL-D-ALANINE-CARBOXYPEPTIDASE/ENDOPEPTIDASE AMPH"/>
    <property type="match status" value="1"/>
</dbReference>
<dbReference type="InterPro" id="IPR012338">
    <property type="entry name" value="Beta-lactam/transpept-like"/>
</dbReference>
<gene>
    <name evidence="2" type="ORF">LZ016_11020</name>
</gene>
<dbReference type="PANTHER" id="PTHR46825:SF9">
    <property type="entry name" value="BETA-LACTAMASE-RELATED DOMAIN-CONTAINING PROTEIN"/>
    <property type="match status" value="1"/>
</dbReference>
<evidence type="ECO:0000313" key="2">
    <source>
        <dbReference type="EMBL" id="MCH8616628.1"/>
    </source>
</evidence>
<evidence type="ECO:0000313" key="3">
    <source>
        <dbReference type="Proteomes" id="UP001203058"/>
    </source>
</evidence>
<protein>
    <submittedName>
        <fullName evidence="2">Beta-lactamase family protein</fullName>
    </submittedName>
</protein>
<dbReference type="Proteomes" id="UP001203058">
    <property type="component" value="Unassembled WGS sequence"/>
</dbReference>
<proteinExistence type="predicted"/>
<reference evidence="2 3" key="1">
    <citation type="submission" date="2022-03" db="EMBL/GenBank/DDBJ databases">
        <authorList>
            <person name="Jo J.-H."/>
            <person name="Im W.-T."/>
        </authorList>
    </citation>
    <scope>NUCLEOTIDE SEQUENCE [LARGE SCALE GENOMIC DNA]</scope>
    <source>
        <strain evidence="2 3">SM33</strain>
    </source>
</reference>
<dbReference type="Gene3D" id="3.40.710.10">
    <property type="entry name" value="DD-peptidase/beta-lactamase superfamily"/>
    <property type="match status" value="1"/>
</dbReference>
<dbReference type="InterPro" id="IPR001466">
    <property type="entry name" value="Beta-lactam-related"/>
</dbReference>